<evidence type="ECO:0000313" key="3">
    <source>
        <dbReference type="EMBL" id="KAK7064435.1"/>
    </source>
</evidence>
<reference evidence="3 4" key="1">
    <citation type="journal article" date="2024" name="J Genomics">
        <title>Draft genome sequencing and assembly of Favolaschia claudopus CIRM-BRFM 2984 isolated from oak limbs.</title>
        <authorList>
            <person name="Navarro D."/>
            <person name="Drula E."/>
            <person name="Chaduli D."/>
            <person name="Cazenave R."/>
            <person name="Ahrendt S."/>
            <person name="Wang J."/>
            <person name="Lipzen A."/>
            <person name="Daum C."/>
            <person name="Barry K."/>
            <person name="Grigoriev I.V."/>
            <person name="Favel A."/>
            <person name="Rosso M.N."/>
            <person name="Martin F."/>
        </authorList>
    </citation>
    <scope>NUCLEOTIDE SEQUENCE [LARGE SCALE GENOMIC DNA]</scope>
    <source>
        <strain evidence="3 4">CIRM-BRFM 2984</strain>
    </source>
</reference>
<dbReference type="Proteomes" id="UP001362999">
    <property type="component" value="Unassembled WGS sequence"/>
</dbReference>
<evidence type="ECO:0000256" key="2">
    <source>
        <dbReference type="SAM" id="Phobius"/>
    </source>
</evidence>
<dbReference type="EMBL" id="JAWWNJ010000001">
    <property type="protein sequence ID" value="KAK7064435.1"/>
    <property type="molecule type" value="Genomic_DNA"/>
</dbReference>
<feature type="compositionally biased region" description="Low complexity" evidence="1">
    <location>
        <begin position="163"/>
        <end position="174"/>
    </location>
</feature>
<feature type="compositionally biased region" description="Low complexity" evidence="1">
    <location>
        <begin position="132"/>
        <end position="146"/>
    </location>
</feature>
<keyword evidence="4" id="KW-1185">Reference proteome</keyword>
<feature type="region of interest" description="Disordered" evidence="1">
    <location>
        <begin position="80"/>
        <end position="212"/>
    </location>
</feature>
<keyword evidence="2" id="KW-1133">Transmembrane helix</keyword>
<feature type="compositionally biased region" description="Polar residues" evidence="1">
    <location>
        <begin position="262"/>
        <end position="271"/>
    </location>
</feature>
<keyword evidence="2" id="KW-0472">Membrane</keyword>
<feature type="compositionally biased region" description="Low complexity" evidence="1">
    <location>
        <begin position="272"/>
        <end position="305"/>
    </location>
</feature>
<keyword evidence="2" id="KW-0812">Transmembrane</keyword>
<feature type="region of interest" description="Disordered" evidence="1">
    <location>
        <begin position="251"/>
        <end position="399"/>
    </location>
</feature>
<protein>
    <submittedName>
        <fullName evidence="3">Uncharacterized protein</fullName>
    </submittedName>
</protein>
<accession>A0AAW0EI56</accession>
<evidence type="ECO:0000313" key="4">
    <source>
        <dbReference type="Proteomes" id="UP001362999"/>
    </source>
</evidence>
<feature type="compositionally biased region" description="Basic and acidic residues" evidence="1">
    <location>
        <begin position="369"/>
        <end position="379"/>
    </location>
</feature>
<gene>
    <name evidence="3" type="ORF">R3P38DRAFT_2824494</name>
</gene>
<evidence type="ECO:0000256" key="1">
    <source>
        <dbReference type="SAM" id="MobiDB-lite"/>
    </source>
</evidence>
<feature type="compositionally biased region" description="Low complexity" evidence="1">
    <location>
        <begin position="333"/>
        <end position="344"/>
    </location>
</feature>
<feature type="transmembrane region" description="Helical" evidence="2">
    <location>
        <begin position="12"/>
        <end position="32"/>
    </location>
</feature>
<name>A0AAW0EI56_9AGAR</name>
<proteinExistence type="predicted"/>
<comment type="caution">
    <text evidence="3">The sequence shown here is derived from an EMBL/GenBank/DDBJ whole genome shotgun (WGS) entry which is preliminary data.</text>
</comment>
<sequence length="399" mass="42295">MPLSANTTVLVAAVAGAVGGTLLLIVLLLCFCRRPQKKVPLPPKQELARYREHHINHVLESRPATWYDSALLPPPTSAFGGSKSSILLPPDSRGGSPFRRPSLNTSESPSDDLAHLSATIPMSPGLQLPNHSFAASSTSLSTAETDSPPPSAPPTGSLNDLPSLRQTRSASSSSHPRRSRPVSVGSYSSSALSRPSRSSRNTIRGAPHGPHSQVQIILPAPLAFSNDRLSVHENSSRHSVVDQWAPAAVRSQGAPIPKFQRRSFSSSEPRQSTSHSSLVPSRRSASVSASASASPSRSSSLSASPAPTPPPPTINYPPASRLSLPPPVPPLPQQWLSSSSGSPLAGIVEDAERRRPQEDAAESSSTTAKEWELPPRPVDRPPPPDGKRKLQKANRSNGR</sequence>
<feature type="compositionally biased region" description="Low complexity" evidence="1">
    <location>
        <begin position="181"/>
        <end position="200"/>
    </location>
</feature>
<organism evidence="3 4">
    <name type="scientific">Favolaschia claudopus</name>
    <dbReference type="NCBI Taxonomy" id="2862362"/>
    <lineage>
        <taxon>Eukaryota</taxon>
        <taxon>Fungi</taxon>
        <taxon>Dikarya</taxon>
        <taxon>Basidiomycota</taxon>
        <taxon>Agaricomycotina</taxon>
        <taxon>Agaricomycetes</taxon>
        <taxon>Agaricomycetidae</taxon>
        <taxon>Agaricales</taxon>
        <taxon>Marasmiineae</taxon>
        <taxon>Mycenaceae</taxon>
        <taxon>Favolaschia</taxon>
    </lineage>
</organism>
<feature type="compositionally biased region" description="Pro residues" evidence="1">
    <location>
        <begin position="306"/>
        <end position="315"/>
    </location>
</feature>
<dbReference type="AlphaFoldDB" id="A0AAW0EI56"/>